<keyword evidence="3" id="KW-1185">Reference proteome</keyword>
<feature type="transmembrane region" description="Helical" evidence="1">
    <location>
        <begin position="122"/>
        <end position="143"/>
    </location>
</feature>
<keyword evidence="1" id="KW-0812">Transmembrane</keyword>
<sequence length="153" mass="16310">MTILKNLLSAFAGSVALNVIHELARKTCVDVPQINRVAEEAIQKSFSSTGMKKPKGKELYRYALTGDIVANTAYFTGVAGKSNKSTLVKGLIMGATAGLGALTLTAPMGLDDTPINRSRKTQILTVLYYVAGGLVSAGVSNYLRNRDKKISKT</sequence>
<evidence type="ECO:0008006" key="4">
    <source>
        <dbReference type="Google" id="ProtNLM"/>
    </source>
</evidence>
<reference evidence="3" key="1">
    <citation type="journal article" date="2019" name="Int. J. Syst. Evol. Microbiol.">
        <title>The Global Catalogue of Microorganisms (GCM) 10K type strain sequencing project: providing services to taxonomists for standard genome sequencing and annotation.</title>
        <authorList>
            <consortium name="The Broad Institute Genomics Platform"/>
            <consortium name="The Broad Institute Genome Sequencing Center for Infectious Disease"/>
            <person name="Wu L."/>
            <person name="Ma J."/>
        </authorList>
    </citation>
    <scope>NUCLEOTIDE SEQUENCE [LARGE SCALE GENOMIC DNA]</scope>
    <source>
        <strain evidence="3">KCTC 22814</strain>
    </source>
</reference>
<accession>A0ABW6BAV4</accession>
<keyword evidence="1" id="KW-0472">Membrane</keyword>
<evidence type="ECO:0000256" key="1">
    <source>
        <dbReference type="SAM" id="Phobius"/>
    </source>
</evidence>
<comment type="caution">
    <text evidence="2">The sequence shown here is derived from an EMBL/GenBank/DDBJ whole genome shotgun (WGS) entry which is preliminary data.</text>
</comment>
<protein>
    <recommendedName>
        <fullName evidence="4">DUF4126 domain-containing protein</fullName>
    </recommendedName>
</protein>
<dbReference type="EMBL" id="JBHUPB010000003">
    <property type="protein sequence ID" value="MFD2966591.1"/>
    <property type="molecule type" value="Genomic_DNA"/>
</dbReference>
<feature type="transmembrane region" description="Helical" evidence="1">
    <location>
        <begin position="91"/>
        <end position="110"/>
    </location>
</feature>
<evidence type="ECO:0000313" key="2">
    <source>
        <dbReference type="EMBL" id="MFD2966591.1"/>
    </source>
</evidence>
<dbReference type="RefSeq" id="WP_320184373.1">
    <property type="nucleotide sequence ID" value="NZ_CP138332.1"/>
</dbReference>
<name>A0ABW6BAV4_9SPHI</name>
<evidence type="ECO:0000313" key="3">
    <source>
        <dbReference type="Proteomes" id="UP001597525"/>
    </source>
</evidence>
<gene>
    <name evidence="2" type="ORF">ACFS7Y_04290</name>
</gene>
<dbReference type="Proteomes" id="UP001597525">
    <property type="component" value="Unassembled WGS sequence"/>
</dbReference>
<proteinExistence type="predicted"/>
<keyword evidence="1" id="KW-1133">Transmembrane helix</keyword>
<organism evidence="2 3">
    <name type="scientific">Sphingobacterium bambusae</name>
    <dbReference type="NCBI Taxonomy" id="662858"/>
    <lineage>
        <taxon>Bacteria</taxon>
        <taxon>Pseudomonadati</taxon>
        <taxon>Bacteroidota</taxon>
        <taxon>Sphingobacteriia</taxon>
        <taxon>Sphingobacteriales</taxon>
        <taxon>Sphingobacteriaceae</taxon>
        <taxon>Sphingobacterium</taxon>
    </lineage>
</organism>